<dbReference type="Pfam" id="PF00455">
    <property type="entry name" value="DeoRC"/>
    <property type="match status" value="1"/>
</dbReference>
<dbReference type="SMART" id="SM01134">
    <property type="entry name" value="DeoRC"/>
    <property type="match status" value="1"/>
</dbReference>
<evidence type="ECO:0000313" key="6">
    <source>
        <dbReference type="Proteomes" id="UP001158049"/>
    </source>
</evidence>
<dbReference type="InterPro" id="IPR001034">
    <property type="entry name" value="DeoR_HTH"/>
</dbReference>
<organism evidence="5 6">
    <name type="scientific">Noviherbaspirillum suwonense</name>
    <dbReference type="NCBI Taxonomy" id="1224511"/>
    <lineage>
        <taxon>Bacteria</taxon>
        <taxon>Pseudomonadati</taxon>
        <taxon>Pseudomonadota</taxon>
        <taxon>Betaproteobacteria</taxon>
        <taxon>Burkholderiales</taxon>
        <taxon>Oxalobacteraceae</taxon>
        <taxon>Noviherbaspirillum</taxon>
    </lineage>
</organism>
<evidence type="ECO:0000256" key="2">
    <source>
        <dbReference type="ARBA" id="ARBA00023125"/>
    </source>
</evidence>
<dbReference type="EMBL" id="FXUL01000007">
    <property type="protein sequence ID" value="SMP61110.1"/>
    <property type="molecule type" value="Genomic_DNA"/>
</dbReference>
<dbReference type="SMART" id="SM00420">
    <property type="entry name" value="HTH_DEOR"/>
    <property type="match status" value="1"/>
</dbReference>
<dbReference type="InterPro" id="IPR037171">
    <property type="entry name" value="NagB/RpiA_transferase-like"/>
</dbReference>
<reference evidence="5 6" key="1">
    <citation type="submission" date="2017-05" db="EMBL/GenBank/DDBJ databases">
        <authorList>
            <person name="Varghese N."/>
            <person name="Submissions S."/>
        </authorList>
    </citation>
    <scope>NUCLEOTIDE SEQUENCE [LARGE SCALE GENOMIC DNA]</scope>
    <source>
        <strain evidence="5 6">DSM 26001</strain>
    </source>
</reference>
<dbReference type="RefSeq" id="WP_283442423.1">
    <property type="nucleotide sequence ID" value="NZ_FXUL01000007.1"/>
</dbReference>
<feature type="domain" description="HTH deoR-type" evidence="4">
    <location>
        <begin position="5"/>
        <end position="60"/>
    </location>
</feature>
<name>A0ABY1Q7F3_9BURK</name>
<dbReference type="PANTHER" id="PTHR30363:SF44">
    <property type="entry name" value="AGA OPERON TRANSCRIPTIONAL REPRESSOR-RELATED"/>
    <property type="match status" value="1"/>
</dbReference>
<evidence type="ECO:0000256" key="3">
    <source>
        <dbReference type="ARBA" id="ARBA00023163"/>
    </source>
</evidence>
<keyword evidence="6" id="KW-1185">Reference proteome</keyword>
<keyword evidence="3" id="KW-0804">Transcription</keyword>
<evidence type="ECO:0000313" key="5">
    <source>
        <dbReference type="EMBL" id="SMP61110.1"/>
    </source>
</evidence>
<evidence type="ECO:0000256" key="1">
    <source>
        <dbReference type="ARBA" id="ARBA00023015"/>
    </source>
</evidence>
<keyword evidence="1" id="KW-0805">Transcription regulation</keyword>
<dbReference type="SUPFAM" id="SSF100950">
    <property type="entry name" value="NagB/RpiA/CoA transferase-like"/>
    <property type="match status" value="1"/>
</dbReference>
<dbReference type="PANTHER" id="PTHR30363">
    <property type="entry name" value="HTH-TYPE TRANSCRIPTIONAL REGULATOR SRLR-RELATED"/>
    <property type="match status" value="1"/>
</dbReference>
<dbReference type="Pfam" id="PF08220">
    <property type="entry name" value="HTH_DeoR"/>
    <property type="match status" value="1"/>
</dbReference>
<dbReference type="Proteomes" id="UP001158049">
    <property type="component" value="Unassembled WGS sequence"/>
</dbReference>
<proteinExistence type="predicted"/>
<dbReference type="InterPro" id="IPR018356">
    <property type="entry name" value="Tscrpt_reg_HTH_DeoR_CS"/>
</dbReference>
<sequence>MAISKTEKRRQTILGIVSGGDANVEALSRHFGVSESTIRRDLAELALDGRIVRTYGGAALLHGHGREPSLDERIQLHSDQKAMIARLAARHVQAGDSLILDAGTTTAALARALAGREQLHILTNNISALSTLAREEGIELTVLGGSVRRLSMGTVGPLAELMLGRITADKVFLGADGLAAGRGLCEATQEQASLKSRMIAQAGDIYVLADATKLGYTGQQAWTPLERPWTLVTDAGASAEQLAPFRADPMVTVLVASEGPGEGG</sequence>
<accession>A0ABY1Q7F3</accession>
<dbReference type="Gene3D" id="3.40.50.1360">
    <property type="match status" value="1"/>
</dbReference>
<evidence type="ECO:0000259" key="4">
    <source>
        <dbReference type="PROSITE" id="PS51000"/>
    </source>
</evidence>
<dbReference type="InterPro" id="IPR050313">
    <property type="entry name" value="Carb_Metab_HTH_regulators"/>
</dbReference>
<dbReference type="InterPro" id="IPR014036">
    <property type="entry name" value="DeoR-like_C"/>
</dbReference>
<dbReference type="InterPro" id="IPR036390">
    <property type="entry name" value="WH_DNA-bd_sf"/>
</dbReference>
<dbReference type="SUPFAM" id="SSF46785">
    <property type="entry name" value="Winged helix' DNA-binding domain"/>
    <property type="match status" value="1"/>
</dbReference>
<dbReference type="PROSITE" id="PS00894">
    <property type="entry name" value="HTH_DEOR_1"/>
    <property type="match status" value="1"/>
</dbReference>
<gene>
    <name evidence="5" type="ORF">SAMN06295970_10798</name>
</gene>
<protein>
    <submittedName>
        <fullName evidence="5">Transcriptional regulator, DeoR family</fullName>
    </submittedName>
</protein>
<dbReference type="PROSITE" id="PS51000">
    <property type="entry name" value="HTH_DEOR_2"/>
    <property type="match status" value="1"/>
</dbReference>
<dbReference type="PRINTS" id="PR00037">
    <property type="entry name" value="HTHLACR"/>
</dbReference>
<keyword evidence="2" id="KW-0238">DNA-binding</keyword>
<comment type="caution">
    <text evidence="5">The sequence shown here is derived from an EMBL/GenBank/DDBJ whole genome shotgun (WGS) entry which is preliminary data.</text>
</comment>